<comment type="caution">
    <text evidence="1">The sequence shown here is derived from an EMBL/GenBank/DDBJ whole genome shotgun (WGS) entry which is preliminary data.</text>
</comment>
<gene>
    <name evidence="1" type="ORF">ACFOWM_01750</name>
</gene>
<dbReference type="EMBL" id="JBHSCZ010000001">
    <property type="protein sequence ID" value="MFC4261590.1"/>
    <property type="molecule type" value="Genomic_DNA"/>
</dbReference>
<name>A0ABV8QMP9_9BACT</name>
<sequence>MKSLIIGLLCLTTYASKAQQVPQLQLKKAKEPLSLKGSIIDSYQGLNNLTLDVSQPPKATSVTTLPLDNMHCLLVNLNYYINKMPVAALSNNDAVGIPTKK</sequence>
<evidence type="ECO:0000313" key="2">
    <source>
        <dbReference type="Proteomes" id="UP001595907"/>
    </source>
</evidence>
<protein>
    <submittedName>
        <fullName evidence="1">Uncharacterized protein</fullName>
    </submittedName>
</protein>
<proteinExistence type="predicted"/>
<organism evidence="1 2">
    <name type="scientific">Ferruginibacter yonginensis</name>
    <dbReference type="NCBI Taxonomy" id="1310416"/>
    <lineage>
        <taxon>Bacteria</taxon>
        <taxon>Pseudomonadati</taxon>
        <taxon>Bacteroidota</taxon>
        <taxon>Chitinophagia</taxon>
        <taxon>Chitinophagales</taxon>
        <taxon>Chitinophagaceae</taxon>
        <taxon>Ferruginibacter</taxon>
    </lineage>
</organism>
<dbReference type="RefSeq" id="WP_379706214.1">
    <property type="nucleotide sequence ID" value="NZ_JBHSCZ010000001.1"/>
</dbReference>
<evidence type="ECO:0000313" key="1">
    <source>
        <dbReference type="EMBL" id="MFC4261590.1"/>
    </source>
</evidence>
<reference evidence="2" key="1">
    <citation type="journal article" date="2019" name="Int. J. Syst. Evol. Microbiol.">
        <title>The Global Catalogue of Microorganisms (GCM) 10K type strain sequencing project: providing services to taxonomists for standard genome sequencing and annotation.</title>
        <authorList>
            <consortium name="The Broad Institute Genomics Platform"/>
            <consortium name="The Broad Institute Genome Sequencing Center for Infectious Disease"/>
            <person name="Wu L."/>
            <person name="Ma J."/>
        </authorList>
    </citation>
    <scope>NUCLEOTIDE SEQUENCE [LARGE SCALE GENOMIC DNA]</scope>
    <source>
        <strain evidence="2">CECT 8289</strain>
    </source>
</reference>
<keyword evidence="2" id="KW-1185">Reference proteome</keyword>
<accession>A0ABV8QMP9</accession>
<dbReference type="Proteomes" id="UP001595907">
    <property type="component" value="Unassembled WGS sequence"/>
</dbReference>